<evidence type="ECO:0000313" key="1">
    <source>
        <dbReference type="EMBL" id="MBB6131632.1"/>
    </source>
</evidence>
<gene>
    <name evidence="1" type="ORF">HDF22_005783</name>
</gene>
<sequence length="401" mass="44889">MKSKKIILFAIAIIFAFSCKKEDKFNLQGNYLGTEVSGKTPIDTFLYTNFVQPYNIEVKYKWDQSLFDMQYTLVPPQQNMVVPFMDVVKKTWIEPYNTTTGNKQFIQINAPKQLILSGSPEFESNGSQVAGVAEGGLAILLTNVNGIDVKGAQVTEVLHVINHEFTHILNQKKAYSTQFVNVTPGDYTSNWNLIKVTDNPNILGLGFISTYARKSDIEDFAEMTSLMLTWGKDGYENYIHSQDVVDFSQYPVGTLKKIIDFSNAGNVAIYMSAIRNKLTGIDPKAIDTFITQITGLLNNAKTEKDRQSVVAQINTQLKVSNSFALMTADQVSQLQLIVDLNDPDNIKLMPFKTKTNPAYAAGIAKLRQKEAIVVSYFKSAYNIDFYSLQTQVQIALANARK</sequence>
<evidence type="ECO:0000313" key="2">
    <source>
        <dbReference type="Proteomes" id="UP000548326"/>
    </source>
</evidence>
<reference evidence="1 2" key="1">
    <citation type="submission" date="2020-08" db="EMBL/GenBank/DDBJ databases">
        <title>Genomic Encyclopedia of Type Strains, Phase IV (KMG-V): Genome sequencing to study the core and pangenomes of soil and plant-associated prokaryotes.</title>
        <authorList>
            <person name="Whitman W."/>
        </authorList>
    </citation>
    <scope>NUCLEOTIDE SEQUENCE [LARGE SCALE GENOMIC DNA]</scope>
    <source>
        <strain evidence="1 2">MP601</strain>
    </source>
</reference>
<dbReference type="GO" id="GO:0016787">
    <property type="term" value="F:hydrolase activity"/>
    <property type="evidence" value="ECO:0007669"/>
    <property type="project" value="UniProtKB-KW"/>
</dbReference>
<dbReference type="InterPro" id="IPR030890">
    <property type="entry name" value="LP_HExxH_w_TonB"/>
</dbReference>
<dbReference type="EMBL" id="JACHCA010000028">
    <property type="protein sequence ID" value="MBB6131632.1"/>
    <property type="molecule type" value="Genomic_DNA"/>
</dbReference>
<keyword evidence="1" id="KW-0449">Lipoprotein</keyword>
<protein>
    <submittedName>
        <fullName evidence="1">Substrate import-associated zinc metallohydrolase lipoprotein</fullName>
    </submittedName>
</protein>
<dbReference type="Proteomes" id="UP000548326">
    <property type="component" value="Unassembled WGS sequence"/>
</dbReference>
<dbReference type="Gene3D" id="3.40.390.70">
    <property type="match status" value="1"/>
</dbReference>
<name>A0A841JMX9_9SPHI</name>
<keyword evidence="1" id="KW-0378">Hydrolase</keyword>
<accession>A0A841JMX9</accession>
<comment type="caution">
    <text evidence="1">The sequence shown here is derived from an EMBL/GenBank/DDBJ whole genome shotgun (WGS) entry which is preliminary data.</text>
</comment>
<proteinExistence type="predicted"/>
<dbReference type="NCBIfam" id="TIGR04549">
    <property type="entry name" value="LP_HExxH_w_tonB"/>
    <property type="match status" value="1"/>
</dbReference>
<dbReference type="PROSITE" id="PS51257">
    <property type="entry name" value="PROKAR_LIPOPROTEIN"/>
    <property type="match status" value="1"/>
</dbReference>
<dbReference type="Pfam" id="PF15890">
    <property type="entry name" value="Peptidase_Mx1"/>
    <property type="match status" value="1"/>
</dbReference>
<dbReference type="RefSeq" id="WP_183590071.1">
    <property type="nucleotide sequence ID" value="NZ_JACHCA010000028.1"/>
</dbReference>
<dbReference type="AlphaFoldDB" id="A0A841JMX9"/>
<organism evidence="1 2">
    <name type="scientific">Mucilaginibacter lappiensis</name>
    <dbReference type="NCBI Taxonomy" id="354630"/>
    <lineage>
        <taxon>Bacteria</taxon>
        <taxon>Pseudomonadati</taxon>
        <taxon>Bacteroidota</taxon>
        <taxon>Sphingobacteriia</taxon>
        <taxon>Sphingobacteriales</taxon>
        <taxon>Sphingobacteriaceae</taxon>
        <taxon>Mucilaginibacter</taxon>
    </lineage>
</organism>